<name>A0ABZ0QPZ8_9FIRM</name>
<keyword evidence="3" id="KW-0285">Flavoprotein</keyword>
<reference evidence="7 8" key="1">
    <citation type="submission" date="2023-08" db="EMBL/GenBank/DDBJ databases">
        <title>Genome sequence of Thermaerobacter compostii strain Ins1, a spore-forming filamentous bacterium isolated from a deep geothermal reservoir.</title>
        <authorList>
            <person name="Bregnard D."/>
            <person name="Gonzalez D."/>
            <person name="Junier P."/>
        </authorList>
    </citation>
    <scope>NUCLEOTIDE SEQUENCE [LARGE SCALE GENOMIC DNA]</scope>
    <source>
        <strain evidence="7 8">Ins1</strain>
    </source>
</reference>
<evidence type="ECO:0000313" key="8">
    <source>
        <dbReference type="Proteomes" id="UP001304683"/>
    </source>
</evidence>
<dbReference type="PANTHER" id="PTHR42913">
    <property type="entry name" value="APOPTOSIS-INDUCING FACTOR 1"/>
    <property type="match status" value="1"/>
</dbReference>
<dbReference type="InterPro" id="IPR051169">
    <property type="entry name" value="NADH-Q_oxidoreductase"/>
</dbReference>
<evidence type="ECO:0000259" key="6">
    <source>
        <dbReference type="Pfam" id="PF07992"/>
    </source>
</evidence>
<dbReference type="PRINTS" id="PR00411">
    <property type="entry name" value="PNDRDTASEI"/>
</dbReference>
<keyword evidence="8" id="KW-1185">Reference proteome</keyword>
<feature type="domain" description="FAD/NAD(P)-binding" evidence="6">
    <location>
        <begin position="18"/>
        <end position="334"/>
    </location>
</feature>
<evidence type="ECO:0000256" key="5">
    <source>
        <dbReference type="ARBA" id="ARBA00023002"/>
    </source>
</evidence>
<comment type="similarity">
    <text evidence="2">Belongs to the NADH dehydrogenase family.</text>
</comment>
<dbReference type="SUPFAM" id="SSF51905">
    <property type="entry name" value="FAD/NAD(P)-binding domain"/>
    <property type="match status" value="1"/>
</dbReference>
<dbReference type="EC" id="1.6.5.-" evidence="7"/>
<dbReference type="Proteomes" id="UP001304683">
    <property type="component" value="Chromosome"/>
</dbReference>
<gene>
    <name evidence="7" type="ORF">Q5761_10390</name>
</gene>
<proteinExistence type="inferred from homology"/>
<dbReference type="InterPro" id="IPR023753">
    <property type="entry name" value="FAD/NAD-binding_dom"/>
</dbReference>
<dbReference type="Pfam" id="PF07992">
    <property type="entry name" value="Pyr_redox_2"/>
    <property type="match status" value="1"/>
</dbReference>
<dbReference type="RefSeq" id="WP_318750552.1">
    <property type="nucleotide sequence ID" value="NZ_CP132508.1"/>
</dbReference>
<dbReference type="Gene3D" id="3.50.50.100">
    <property type="match status" value="1"/>
</dbReference>
<organism evidence="7 8">
    <name type="scientific">Thermaerobacter composti</name>
    <dbReference type="NCBI Taxonomy" id="554949"/>
    <lineage>
        <taxon>Bacteria</taxon>
        <taxon>Bacillati</taxon>
        <taxon>Bacillota</taxon>
        <taxon>Clostridia</taxon>
        <taxon>Eubacteriales</taxon>
        <taxon>Clostridiales Family XVII. Incertae Sedis</taxon>
        <taxon>Thermaerobacter</taxon>
    </lineage>
</organism>
<dbReference type="PANTHER" id="PTHR42913:SF3">
    <property type="entry name" value="64 KDA MITOCHONDRIAL NADH DEHYDROGENASE (EUROFUNG)"/>
    <property type="match status" value="1"/>
</dbReference>
<accession>A0ABZ0QPZ8</accession>
<dbReference type="PRINTS" id="PR00368">
    <property type="entry name" value="FADPNR"/>
</dbReference>
<comment type="cofactor">
    <cofactor evidence="1">
        <name>FAD</name>
        <dbReference type="ChEBI" id="CHEBI:57692"/>
    </cofactor>
</comment>
<evidence type="ECO:0000313" key="7">
    <source>
        <dbReference type="EMBL" id="WPD18759.1"/>
    </source>
</evidence>
<protein>
    <submittedName>
        <fullName evidence="7">NAD(P)/FAD-dependent oxidoreductase</fullName>
        <ecNumber evidence="7">1.6.5.-</ecNumber>
    </submittedName>
</protein>
<dbReference type="GO" id="GO:0016491">
    <property type="term" value="F:oxidoreductase activity"/>
    <property type="evidence" value="ECO:0007669"/>
    <property type="project" value="UniProtKB-KW"/>
</dbReference>
<dbReference type="EMBL" id="CP132508">
    <property type="protein sequence ID" value="WPD18759.1"/>
    <property type="molecule type" value="Genomic_DNA"/>
</dbReference>
<dbReference type="InterPro" id="IPR036188">
    <property type="entry name" value="FAD/NAD-bd_sf"/>
</dbReference>
<keyword evidence="5 7" id="KW-0560">Oxidoreductase</keyword>
<evidence type="ECO:0000256" key="1">
    <source>
        <dbReference type="ARBA" id="ARBA00001974"/>
    </source>
</evidence>
<sequence>MDERATGPAGASRDGAPHVVIVGAGYAGFATARRLRAAPARVTLVNPYPYHYFTTLLHEPVARPRQRERIALPLAPYLPPNVRLWLGRAVAIDPRRRAVEVEERATGTRRWLEADRLVVAVGSEPLFFGIAGLEERALTVRDLTSGPLIRSTVEHRLARYAAGAMGAEGRRIVVGGGGYTGVELAAELAEARDDLARATGVAAHAIEIYLVEAAPTLLPGFDPALTRYVTRFLERAGVRVITGTPIAEVTPRHVVLADGRRLEAGTVIWTGGVRAHRLVEQAGFEVDRRGRAWVDGHLQARGFEGVYLAGDAAAFPGDDGRPLPPTAQVALQQGEYLGRALARRLRGLPVEPFRPRVLGTVISLGRRDGVGLLGRGYRVTGRAARVLKSATLWRYLYRIGGARLLMRVLGGAPLQPLPGRPEP</sequence>
<evidence type="ECO:0000256" key="3">
    <source>
        <dbReference type="ARBA" id="ARBA00022630"/>
    </source>
</evidence>
<keyword evidence="4" id="KW-0274">FAD</keyword>
<evidence type="ECO:0000256" key="2">
    <source>
        <dbReference type="ARBA" id="ARBA00005272"/>
    </source>
</evidence>
<evidence type="ECO:0000256" key="4">
    <source>
        <dbReference type="ARBA" id="ARBA00022827"/>
    </source>
</evidence>